<evidence type="ECO:0000259" key="2">
    <source>
        <dbReference type="Pfam" id="PF03466"/>
    </source>
</evidence>
<dbReference type="Pfam" id="PF03466">
    <property type="entry name" value="LysR_substrate"/>
    <property type="match status" value="1"/>
</dbReference>
<reference evidence="3" key="1">
    <citation type="journal article" date="2022" name="Arch. Microbiol.">
        <title>Microbulbifer okhotskensis sp. nov., isolated from a deep bottom sediment of the Okhotsk Sea.</title>
        <authorList>
            <person name="Romanenko L."/>
            <person name="Kurilenko V."/>
            <person name="Otstavnykh N."/>
            <person name="Velansky P."/>
            <person name="Isaeva M."/>
            <person name="Mikhailov V."/>
        </authorList>
    </citation>
    <scope>NUCLEOTIDE SEQUENCE</scope>
    <source>
        <strain evidence="3">OS29</strain>
    </source>
</reference>
<gene>
    <name evidence="3" type="ORF">MO867_16435</name>
</gene>
<feature type="domain" description="LysR substrate-binding" evidence="2">
    <location>
        <begin position="49"/>
        <end position="244"/>
    </location>
</feature>
<comment type="similarity">
    <text evidence="1">Belongs to the LysR transcriptional regulatory family.</text>
</comment>
<evidence type="ECO:0000256" key="1">
    <source>
        <dbReference type="ARBA" id="ARBA00009437"/>
    </source>
</evidence>
<name>A0A9X2J6Y1_9GAMM</name>
<dbReference type="InterPro" id="IPR005119">
    <property type="entry name" value="LysR_subst-bd"/>
</dbReference>
<dbReference type="GO" id="GO:0006351">
    <property type="term" value="P:DNA-templated transcription"/>
    <property type="evidence" value="ECO:0007669"/>
    <property type="project" value="TreeGrafter"/>
</dbReference>
<dbReference type="EMBL" id="JALBWM010000091">
    <property type="protein sequence ID" value="MCO1335924.1"/>
    <property type="molecule type" value="Genomic_DNA"/>
</dbReference>
<dbReference type="PANTHER" id="PTHR30537:SF5">
    <property type="entry name" value="HTH-TYPE TRANSCRIPTIONAL ACTIVATOR TTDR-RELATED"/>
    <property type="match status" value="1"/>
</dbReference>
<dbReference type="RefSeq" id="WP_252471096.1">
    <property type="nucleotide sequence ID" value="NZ_JALBWM010000091.1"/>
</dbReference>
<accession>A0A9X2J6Y1</accession>
<evidence type="ECO:0000313" key="3">
    <source>
        <dbReference type="EMBL" id="MCO1335924.1"/>
    </source>
</evidence>
<dbReference type="CDD" id="cd08422">
    <property type="entry name" value="PBP2_CrgA_like"/>
    <property type="match status" value="1"/>
</dbReference>
<comment type="caution">
    <text evidence="3">The sequence shown here is derived from an EMBL/GenBank/DDBJ whole genome shotgun (WGS) entry which is preliminary data.</text>
</comment>
<dbReference type="SUPFAM" id="SSF53850">
    <property type="entry name" value="Periplasmic binding protein-like II"/>
    <property type="match status" value="1"/>
</dbReference>
<dbReference type="Gene3D" id="3.40.190.290">
    <property type="match status" value="1"/>
</dbReference>
<dbReference type="InterPro" id="IPR058163">
    <property type="entry name" value="LysR-type_TF_proteobact-type"/>
</dbReference>
<dbReference type="AlphaFoldDB" id="A0A9X2J6Y1"/>
<protein>
    <submittedName>
        <fullName evidence="3">Substrate binding domain-containing protein</fullName>
    </submittedName>
</protein>
<dbReference type="GO" id="GO:0003700">
    <property type="term" value="F:DNA-binding transcription factor activity"/>
    <property type="evidence" value="ECO:0007669"/>
    <property type="project" value="TreeGrafter"/>
</dbReference>
<dbReference type="GO" id="GO:0043565">
    <property type="term" value="F:sequence-specific DNA binding"/>
    <property type="evidence" value="ECO:0007669"/>
    <property type="project" value="TreeGrafter"/>
</dbReference>
<organism evidence="3 4">
    <name type="scientific">Microbulbifer okhotskensis</name>
    <dbReference type="NCBI Taxonomy" id="2926617"/>
    <lineage>
        <taxon>Bacteria</taxon>
        <taxon>Pseudomonadati</taxon>
        <taxon>Pseudomonadota</taxon>
        <taxon>Gammaproteobacteria</taxon>
        <taxon>Cellvibrionales</taxon>
        <taxon>Microbulbiferaceae</taxon>
        <taxon>Microbulbifer</taxon>
    </lineage>
</organism>
<dbReference type="PANTHER" id="PTHR30537">
    <property type="entry name" value="HTH-TYPE TRANSCRIPTIONAL REGULATOR"/>
    <property type="match status" value="1"/>
</dbReference>
<evidence type="ECO:0000313" key="4">
    <source>
        <dbReference type="Proteomes" id="UP001139028"/>
    </source>
</evidence>
<keyword evidence="4" id="KW-1185">Reference proteome</keyword>
<sequence length="262" mass="29714">MKLSEVLYRNTRKLSLTEDGEKVYKTADKILQLYTDGLGAYNEGENRSIGRLKIAIPAVLIHSRLLSKIVYFARQELGLYLEFQCSDLHEDLIGGGFDLAIRLGNMPDSTLKARKIFQLQRVLLASADMLERFGVPEHPRELEAWPWIGLTMRPNNRTFNHREYGDYEINYTPVATVNNIEAAYRLTSCGLGLSVPPRFLLRPQDELQEVLPAWQLPSLPAYAVRPSNALSQGPVQRLVDYLSDSDTQLAACHPRNLPEVFN</sequence>
<proteinExistence type="inferred from homology"/>
<dbReference type="Proteomes" id="UP001139028">
    <property type="component" value="Unassembled WGS sequence"/>
</dbReference>